<dbReference type="RefSeq" id="WP_074643416.1">
    <property type="nucleotide sequence ID" value="NZ_FOFU01000004.1"/>
</dbReference>
<protein>
    <submittedName>
        <fullName evidence="1">Mu-like prophage FluMu protein gp28</fullName>
    </submittedName>
</protein>
<evidence type="ECO:0000313" key="2">
    <source>
        <dbReference type="Proteomes" id="UP000182360"/>
    </source>
</evidence>
<gene>
    <name evidence="1" type="ORF">SAMN04487977_104293</name>
</gene>
<dbReference type="InterPro" id="IPR027417">
    <property type="entry name" value="P-loop_NTPase"/>
</dbReference>
<keyword evidence="2" id="KW-1185">Reference proteome</keyword>
<accession>A0A1H9G661</accession>
<dbReference type="EMBL" id="FOFU01000004">
    <property type="protein sequence ID" value="SEQ45572.1"/>
    <property type="molecule type" value="Genomic_DNA"/>
</dbReference>
<name>A0A1H9G661_9SPIR</name>
<proteinExistence type="predicted"/>
<reference evidence="1 2" key="1">
    <citation type="submission" date="2016-10" db="EMBL/GenBank/DDBJ databases">
        <authorList>
            <person name="de Groot N.N."/>
        </authorList>
    </citation>
    <scope>NUCLEOTIDE SEQUENCE [LARGE SCALE GENOMIC DNA]</scope>
    <source>
        <strain evidence="1 2">B25</strain>
    </source>
</reference>
<dbReference type="Gene3D" id="3.30.420.240">
    <property type="match status" value="1"/>
</dbReference>
<sequence>MTKSRKKTNTYDIFLPYQKEWLEDRSDLKIIEKNRRCGISWTDSADSVLDAAPANGWTNTYYMSFNKDNCRQYIEDAGEWAKKLGYAVSEIIEEEEPLLDDEEKSITTYRITFSSGAEIMGLPGVSRSLRSKQGNVVIDEAAFFDDLDSVLQAAKALVMWGGRIRVISTHNGDDNPFNILIKNIRSGKEKEWSLHRITFREAMAQGLYKRICLKQGRKWTPEADKEFMDKMYRIYGDNPDEELDVIPRASGDRYFGRGLLDHATADADSYDIRRLECSDSFLHKNESFKNREVEKFFNQEVRPLLGALEGQVFGGNDFGRSGDLTTYWFAEEVSKTQLAVRLIVEIKNAPFEQQQLFNDYVTDLLSERKKFGGLAIDSRGNGQQIGEHAMLRHPGASIQVMETNAWYAKYGTDLHGLMESGDFTVPDDETIKADFALVVLKNGIPTIPAVRTSDRDQKGKRHGDGASAAMLCVCAWRECAADPAPSFFVAEKKKKSFW</sequence>
<dbReference type="AlphaFoldDB" id="A0A1H9G661"/>
<evidence type="ECO:0000313" key="1">
    <source>
        <dbReference type="EMBL" id="SEQ45572.1"/>
    </source>
</evidence>
<dbReference type="OrthoDB" id="9801658at2"/>
<dbReference type="Proteomes" id="UP000182360">
    <property type="component" value="Unassembled WGS sequence"/>
</dbReference>
<organism evidence="1 2">
    <name type="scientific">Treponema bryantii</name>
    <dbReference type="NCBI Taxonomy" id="163"/>
    <lineage>
        <taxon>Bacteria</taxon>
        <taxon>Pseudomonadati</taxon>
        <taxon>Spirochaetota</taxon>
        <taxon>Spirochaetia</taxon>
        <taxon>Spirochaetales</taxon>
        <taxon>Treponemataceae</taxon>
        <taxon>Treponema</taxon>
    </lineage>
</organism>
<dbReference type="Gene3D" id="3.40.50.300">
    <property type="entry name" value="P-loop containing nucleotide triphosphate hydrolases"/>
    <property type="match status" value="1"/>
</dbReference>